<dbReference type="Gene3D" id="3.30.470.20">
    <property type="entry name" value="ATP-grasp fold, B domain"/>
    <property type="match status" value="1"/>
</dbReference>
<dbReference type="GO" id="GO:0046872">
    <property type="term" value="F:metal ion binding"/>
    <property type="evidence" value="ECO:0007669"/>
    <property type="project" value="InterPro"/>
</dbReference>
<dbReference type="RefSeq" id="WP_161931424.1">
    <property type="nucleotide sequence ID" value="NZ_CP047901.1"/>
</dbReference>
<name>A0A857N4U8_9BACT</name>
<dbReference type="Proteomes" id="UP000463983">
    <property type="component" value="Chromosome"/>
</dbReference>
<dbReference type="KEGG" id="caqa:MICH65_0033"/>
<dbReference type="PANTHER" id="PTHR21621">
    <property type="entry name" value="RIBOSOMAL PROTEIN S6 MODIFICATION PROTEIN"/>
    <property type="match status" value="1"/>
</dbReference>
<gene>
    <name evidence="4" type="ORF">MICH65_0033</name>
</gene>
<protein>
    <recommendedName>
        <fullName evidence="3">ATP-grasp domain-containing protein</fullName>
    </recommendedName>
</protein>
<keyword evidence="2" id="KW-0067">ATP-binding</keyword>
<feature type="domain" description="ATP-grasp" evidence="3">
    <location>
        <begin position="112"/>
        <end position="292"/>
    </location>
</feature>
<dbReference type="Gene3D" id="3.30.1490.20">
    <property type="entry name" value="ATP-grasp fold, A domain"/>
    <property type="match status" value="1"/>
</dbReference>
<dbReference type="InterPro" id="IPR011761">
    <property type="entry name" value="ATP-grasp"/>
</dbReference>
<dbReference type="GO" id="GO:0005524">
    <property type="term" value="F:ATP binding"/>
    <property type="evidence" value="ECO:0007669"/>
    <property type="project" value="UniProtKB-UniRule"/>
</dbReference>
<dbReference type="InterPro" id="IPR013815">
    <property type="entry name" value="ATP_grasp_subdomain_1"/>
</dbReference>
<dbReference type="SUPFAM" id="SSF56059">
    <property type="entry name" value="Glutathione synthetase ATP-binding domain-like"/>
    <property type="match status" value="1"/>
</dbReference>
<dbReference type="EMBL" id="CP047901">
    <property type="protein sequence ID" value="QHO63014.1"/>
    <property type="molecule type" value="Genomic_DNA"/>
</dbReference>
<accession>A0A857N4U8</accession>
<dbReference type="Pfam" id="PF08443">
    <property type="entry name" value="RimK"/>
    <property type="match status" value="1"/>
</dbReference>
<dbReference type="PROSITE" id="PS50975">
    <property type="entry name" value="ATP_GRASP"/>
    <property type="match status" value="1"/>
</dbReference>
<dbReference type="Gene3D" id="3.40.50.20">
    <property type="match status" value="1"/>
</dbReference>
<organism evidence="4 5">
    <name type="scientific">Candidatus Chazhemtobacterium aquaticus</name>
    <dbReference type="NCBI Taxonomy" id="2715735"/>
    <lineage>
        <taxon>Bacteria</taxon>
        <taxon>Candidatus Chazhemtobacteraceae</taxon>
        <taxon>Candidatus Chazhemtobacterium</taxon>
    </lineage>
</organism>
<proteinExistence type="predicted"/>
<dbReference type="PANTHER" id="PTHR21621:SF0">
    <property type="entry name" value="BETA-CITRYLGLUTAMATE SYNTHASE B-RELATED"/>
    <property type="match status" value="1"/>
</dbReference>
<dbReference type="InterPro" id="IPR013651">
    <property type="entry name" value="ATP-grasp_RimK-type"/>
</dbReference>
<evidence type="ECO:0000256" key="2">
    <source>
        <dbReference type="PROSITE-ProRule" id="PRU00409"/>
    </source>
</evidence>
<dbReference type="GO" id="GO:0016879">
    <property type="term" value="F:ligase activity, forming carbon-nitrogen bonds"/>
    <property type="evidence" value="ECO:0007669"/>
    <property type="project" value="TreeGrafter"/>
</dbReference>
<evidence type="ECO:0000313" key="4">
    <source>
        <dbReference type="EMBL" id="QHO63014.1"/>
    </source>
</evidence>
<dbReference type="InterPro" id="IPR041107">
    <property type="entry name" value="Rimk_N"/>
</dbReference>
<evidence type="ECO:0000313" key="5">
    <source>
        <dbReference type="Proteomes" id="UP000463983"/>
    </source>
</evidence>
<evidence type="ECO:0000259" key="3">
    <source>
        <dbReference type="PROSITE" id="PS50975"/>
    </source>
</evidence>
<evidence type="ECO:0000256" key="1">
    <source>
        <dbReference type="ARBA" id="ARBA00001946"/>
    </source>
</evidence>
<comment type="cofactor">
    <cofactor evidence="1">
        <name>Mg(2+)</name>
        <dbReference type="ChEBI" id="CHEBI:18420"/>
    </cofactor>
</comment>
<dbReference type="GO" id="GO:0005737">
    <property type="term" value="C:cytoplasm"/>
    <property type="evidence" value="ECO:0007669"/>
    <property type="project" value="TreeGrafter"/>
</dbReference>
<reference evidence="5" key="1">
    <citation type="journal article" date="2020" name="Microorganisms">
        <title>Complete Genome of a Member of a New Bacterial Lineage in the Microgenomates Group Reveals an Unusual Nucleotide Composition Disparity Between Two Strands of DNA and Limited Metabolic Potential.</title>
        <authorList>
            <person name="Kadnikov V.V."/>
            <person name="Mardanov A.V."/>
            <person name="Beletsky A.V."/>
            <person name="Karnachuk O.V."/>
            <person name="Ravin N.V."/>
        </authorList>
    </citation>
    <scope>NUCLEOTIDE SEQUENCE [LARGE SCALE GENOMIC DNA]</scope>
</reference>
<keyword evidence="5" id="KW-1185">Reference proteome</keyword>
<dbReference type="Pfam" id="PF18030">
    <property type="entry name" value="Rimk_N"/>
    <property type="match status" value="1"/>
</dbReference>
<dbReference type="AlphaFoldDB" id="A0A857N4U8"/>
<sequence length="293" mass="33745">MKKMLILTRFVKEYEPVRLAEEGRKMGYEVDLVKYGQISLGVSGGKVEIDLRKKRRLDDYEVVVMRASSKKGSSMVGTKTAVLEMLKRDGRAKVLNGESFEKFPLMGKLEQGLVLAKYGVSTVDFVSFGSKSGWEDFEEEPWFNFPMVVKGRFGSHGRAVKLVRDWDGFEEVMKGYKTGEVLVQPKLKIKQWYRCIVVGGKYLGEMRHRQKSKYEGEEGKLVKLSEKKMRRLRELCLRACELFAIDYAGLDVAWDEEKQDWVVLEINRTAQFKYFEKRTGVNVAAEMIKVVAM</sequence>
<keyword evidence="2" id="KW-0547">Nucleotide-binding</keyword>